<evidence type="ECO:0000256" key="2">
    <source>
        <dbReference type="ARBA" id="ARBA00023253"/>
    </source>
</evidence>
<dbReference type="AlphaFoldDB" id="A0A1E1LLG2"/>
<keyword evidence="6" id="KW-1185">Reference proteome</keyword>
<organism evidence="5 6">
    <name type="scientific">Rhynchosporium agropyri</name>
    <dbReference type="NCBI Taxonomy" id="914238"/>
    <lineage>
        <taxon>Eukaryota</taxon>
        <taxon>Fungi</taxon>
        <taxon>Dikarya</taxon>
        <taxon>Ascomycota</taxon>
        <taxon>Pezizomycotina</taxon>
        <taxon>Leotiomycetes</taxon>
        <taxon>Helotiales</taxon>
        <taxon>Ploettnerulaceae</taxon>
        <taxon>Rhynchosporium</taxon>
    </lineage>
</organism>
<protein>
    <submittedName>
        <fullName evidence="5">Uncharacterized protein</fullName>
    </submittedName>
</protein>
<evidence type="ECO:0000313" key="6">
    <source>
        <dbReference type="Proteomes" id="UP000178912"/>
    </source>
</evidence>
<name>A0A1E1LLG2_9HELO</name>
<reference evidence="6" key="1">
    <citation type="submission" date="2016-03" db="EMBL/GenBank/DDBJ databases">
        <authorList>
            <person name="Guldener U."/>
        </authorList>
    </citation>
    <scope>NUCLEOTIDE SEQUENCE [LARGE SCALE GENOMIC DNA]</scope>
    <source>
        <strain evidence="6">04CH-RAC-A.6.1</strain>
    </source>
</reference>
<keyword evidence="2" id="KW-0294">Fucose metabolism</keyword>
<keyword evidence="3" id="KW-0119">Carbohydrate metabolism</keyword>
<dbReference type="Pfam" id="PF10250">
    <property type="entry name" value="O-FucT"/>
    <property type="match status" value="1"/>
</dbReference>
<dbReference type="GO" id="GO:0006004">
    <property type="term" value="P:fucose metabolic process"/>
    <property type="evidence" value="ECO:0007669"/>
    <property type="project" value="UniProtKB-KW"/>
</dbReference>
<gene>
    <name evidence="5" type="ORF">RAG0_15509</name>
</gene>
<dbReference type="GO" id="GO:0016740">
    <property type="term" value="F:transferase activity"/>
    <property type="evidence" value="ECO:0007669"/>
    <property type="project" value="UniProtKB-KW"/>
</dbReference>
<keyword evidence="1" id="KW-0808">Transferase</keyword>
<feature type="compositionally biased region" description="Basic and acidic residues" evidence="4">
    <location>
        <begin position="468"/>
        <end position="483"/>
    </location>
</feature>
<dbReference type="InterPro" id="IPR019378">
    <property type="entry name" value="GDP-Fuc_O-FucTrfase"/>
</dbReference>
<proteinExistence type="predicted"/>
<dbReference type="Gene3D" id="3.40.50.11350">
    <property type="match status" value="1"/>
</dbReference>
<accession>A0A1E1LLG2</accession>
<feature type="region of interest" description="Disordered" evidence="4">
    <location>
        <begin position="455"/>
        <end position="523"/>
    </location>
</feature>
<dbReference type="EMBL" id="FJUX01000139">
    <property type="protein sequence ID" value="CZT11338.1"/>
    <property type="molecule type" value="Genomic_DNA"/>
</dbReference>
<dbReference type="OrthoDB" id="20368at2759"/>
<sequence length="601" mass="65294">MAIKQRKGTAIQLSIALLFLSFTIIYFCSRDSNITKITKPDYKTILQTATSIVKPSSKKNTFINSLLLDKCEIDGAFDNTTITKLCKTTEWTEGLIFRCEGAEGGIANVRNVVLNCVRYAIEAGATQFIVPEILLQTSTSGPKGTPVPFTHYFDLPYFSQTLSSVCPRISIVGHVNDLYNFPSTATPVSLHPTAVTTSLLSGFILASPGNWSSEFKNFLNTTHPKPFSAAVPVLVSLNAPLLQFPLSYDDPHFVAGFGRILRFREDVRRVAAGVVWAMDQKHQLGMERAMGGVKGTRWYGAHLRTGDDAANAGWTTYATQQGNYVSHAQKSQLSLMYLSSTSTSDTRKFTLYAAAKNVTVETTDSLLAELVPSQGTASVGEYKPRKGLEQEWELLQGMSWDQQLLVDYEVLLRSSIFGGVWESSFSWGIAMRRHVVASGEKGWVSIAQTGVGAVLPNRLGTRNGNKIEGIEGDGRLEEAHPPVELESPEPSYPMGRRAEAEPAPRPISQAAPAGSHPGFGADHPATLSSAEISLMQKLEMDSRNATGNGKPASTVHTEARLGTVAWEDGLSFVFGPVGNKAGGKGEDENAVGWRVRASLWP</sequence>
<dbReference type="Proteomes" id="UP000178912">
    <property type="component" value="Unassembled WGS sequence"/>
</dbReference>
<evidence type="ECO:0000256" key="4">
    <source>
        <dbReference type="SAM" id="MobiDB-lite"/>
    </source>
</evidence>
<evidence type="ECO:0000256" key="1">
    <source>
        <dbReference type="ARBA" id="ARBA00022679"/>
    </source>
</evidence>
<evidence type="ECO:0000256" key="3">
    <source>
        <dbReference type="ARBA" id="ARBA00023277"/>
    </source>
</evidence>
<evidence type="ECO:0000313" key="5">
    <source>
        <dbReference type="EMBL" id="CZT11338.1"/>
    </source>
</evidence>
<dbReference type="CDD" id="cd11296">
    <property type="entry name" value="O-FucT_like"/>
    <property type="match status" value="1"/>
</dbReference>